<evidence type="ECO:0000313" key="3">
    <source>
        <dbReference type="Proteomes" id="UP001230685"/>
    </source>
</evidence>
<dbReference type="RefSeq" id="WP_305171956.1">
    <property type="nucleotide sequence ID" value="NZ_JAUUDS010000001.1"/>
</dbReference>
<reference evidence="2 3" key="1">
    <citation type="submission" date="2023-07" db="EMBL/GenBank/DDBJ databases">
        <authorList>
            <person name="Kim M.K."/>
        </authorList>
    </citation>
    <scope>NUCLEOTIDE SEQUENCE [LARGE SCALE GENOMIC DNA]</scope>
    <source>
        <strain evidence="2 3">KR1UV-12</strain>
    </source>
</reference>
<accession>A0ABT9EHF4</accession>
<evidence type="ECO:0008006" key="4">
    <source>
        <dbReference type="Google" id="ProtNLM"/>
    </source>
</evidence>
<evidence type="ECO:0000313" key="2">
    <source>
        <dbReference type="EMBL" id="MDP1026399.1"/>
    </source>
</evidence>
<name>A0ABT9EHF4_9SPHN</name>
<protein>
    <recommendedName>
        <fullName evidence="4">DUF1983 domain-containing protein</fullName>
    </recommendedName>
</protein>
<dbReference type="EMBL" id="JAUUDS010000001">
    <property type="protein sequence ID" value="MDP1026399.1"/>
    <property type="molecule type" value="Genomic_DNA"/>
</dbReference>
<dbReference type="Proteomes" id="UP001230685">
    <property type="component" value="Unassembled WGS sequence"/>
</dbReference>
<sequence length="1129" mass="118876">MKVVLDTGTTVDLGQVEATPTIGIIDYSRRTTDDFGVTTVVQRGFSRRMSLRIAVPMEDVDAVQRQLVDLRAKPATWIADARYGSLSFRGFYKDFDFTVGALSLYTLTVESIASAETFVDPGTDPAASGKASSLRFLDPVVVDGSVLVSSNVPETDAPVWAASTTYAKGAQVIAAHRIYESLVAGNVGADPATTAAKWLDIGPTNRWAAFDQALGTSTIVGANVEVVLKSPAPVSGLALLDTNAATVRLRAPGYDRTLVPDSAGKALFLDFTAPAGTAVTVTATPAAVIPGPQRWDDGARWLDQRVWNDSLAAGDGTVTIGTMLIGQIKGLGVTETAPTAGIIDYSRKETDVFGEVTVVPRAWAKRMAAKALIRTDAVDLVMNRLAAARAKPCLWLGHDDLDALAVYGFYKDFDIAVAPSVSKLSLSIEGLSTAAPIKQGSLGSVAWPDVTDPAGTKPTDNADKTSENTSKDTAAVGGVPAASITGRLETLDTITIPAIEAAGAAAGQRITEARAAADLALATIEDEVERVDQRIDNLSASGGYDDTAVNTRITDERDLSLGRDAALGTRIDTVTASIATTDTNLRALVTTKEQAAVDRENAISQRVDQILAEGGGGGDADTVARAEIQRVEQAAITRDTALASRADVLEASASSSGGNFVPNSSLSTLDGWTLTFNADNLSSFFRNGAGSAWMIGGVENNLGFLRGPAGAGLCAEVQSAPFAVRPGSSLQFYGLTASHRCNVWVSVFFFDAGGNGVGYGGEHMGETVNQGGQDLNSWNRTGLQEVLVPATAVRATFVFRQYNVQNDGYGWLSRPFVTEVRPGTKTWAPYSSGNDRPVSITAAARIKTTEDTLADLPNRYATAQRATTIEASVGTAVGRIGGLERVTSDGTLVTSQRADNIEASLNDSRATVSQQAGAIVGLQGKAAAYVRLVADAGNGRAALSLWSDQYGGAWQLVGNGIISGDLTVDGSITARKFDGASMAREARSTWTGSITPAAGQTLTVPWTLTLPSIPPTGRFIYEATFVIETNEGQGFSQTINGYPAYAEYVSDGGSFFIGAFDNEGHPYLPRPNASDRVIATTDFAPTFVARVNRGTLDTGWIKDGDYYYRHIAATYTAKSIDLKATWVAI</sequence>
<comment type="caution">
    <text evidence="2">The sequence shown here is derived from an EMBL/GenBank/DDBJ whole genome shotgun (WGS) entry which is preliminary data.</text>
</comment>
<feature type="region of interest" description="Disordered" evidence="1">
    <location>
        <begin position="446"/>
        <end position="474"/>
    </location>
</feature>
<keyword evidence="3" id="KW-1185">Reference proteome</keyword>
<feature type="compositionally biased region" description="Basic and acidic residues" evidence="1">
    <location>
        <begin position="460"/>
        <end position="470"/>
    </location>
</feature>
<gene>
    <name evidence="2" type="ORF">Q5H91_04175</name>
</gene>
<proteinExistence type="predicted"/>
<evidence type="ECO:0000256" key="1">
    <source>
        <dbReference type="SAM" id="MobiDB-lite"/>
    </source>
</evidence>
<organism evidence="2 3">
    <name type="scientific">Sphingomonas aurea</name>
    <dbReference type="NCBI Taxonomy" id="3063994"/>
    <lineage>
        <taxon>Bacteria</taxon>
        <taxon>Pseudomonadati</taxon>
        <taxon>Pseudomonadota</taxon>
        <taxon>Alphaproteobacteria</taxon>
        <taxon>Sphingomonadales</taxon>
        <taxon>Sphingomonadaceae</taxon>
        <taxon>Sphingomonas</taxon>
    </lineage>
</organism>